<reference evidence="1 2" key="1">
    <citation type="submission" date="2017-11" db="EMBL/GenBank/DDBJ databases">
        <title>Comparative genomic analysis of Holospora spp., intranuclear symbionts of paramecia.</title>
        <authorList>
            <person name="Garushyants S.K."/>
            <person name="Beliavskaya A."/>
            <person name="Malko D.B."/>
            <person name="Logacheva M.D."/>
            <person name="Rautian M.S."/>
            <person name="Gelfand M.S."/>
        </authorList>
    </citation>
    <scope>NUCLEOTIDE SEQUENCE [LARGE SCALE GENOMIC DNA]</scope>
    <source>
        <strain evidence="2">02AZ16</strain>
    </source>
</reference>
<gene>
    <name evidence="1" type="ORF">HCUR_01292</name>
</gene>
<evidence type="ECO:0000313" key="1">
    <source>
        <dbReference type="EMBL" id="PPE03271.1"/>
    </source>
</evidence>
<accession>A0A2S5R7F4</accession>
<organism evidence="1 2">
    <name type="scientific">Holospora curviuscula</name>
    <dbReference type="NCBI Taxonomy" id="1082868"/>
    <lineage>
        <taxon>Bacteria</taxon>
        <taxon>Pseudomonadati</taxon>
        <taxon>Pseudomonadota</taxon>
        <taxon>Alphaproteobacteria</taxon>
        <taxon>Holosporales</taxon>
        <taxon>Holosporaceae</taxon>
        <taxon>Holospora</taxon>
    </lineage>
</organism>
<dbReference type="AlphaFoldDB" id="A0A2S5R7F4"/>
<comment type="caution">
    <text evidence="1">The sequence shown here is derived from an EMBL/GenBank/DDBJ whole genome shotgun (WGS) entry which is preliminary data.</text>
</comment>
<dbReference type="Proteomes" id="UP000239425">
    <property type="component" value="Unassembled WGS sequence"/>
</dbReference>
<proteinExistence type="predicted"/>
<keyword evidence="2" id="KW-1185">Reference proteome</keyword>
<evidence type="ECO:0000313" key="2">
    <source>
        <dbReference type="Proteomes" id="UP000239425"/>
    </source>
</evidence>
<name>A0A2S5R7F4_9PROT</name>
<dbReference type="EMBL" id="PHHC01000121">
    <property type="protein sequence ID" value="PPE03271.1"/>
    <property type="molecule type" value="Genomic_DNA"/>
</dbReference>
<protein>
    <submittedName>
        <fullName evidence="1">Uncharacterized protein</fullName>
    </submittedName>
</protein>
<sequence length="47" mass="5609">MAAHIDKNRQITLYDRNFTIEQVPNEARLSEQILYYDSNEVFFRGSD</sequence>